<gene>
    <name evidence="2" type="ORF">MM415A00534_0004</name>
    <name evidence="1" type="ORF">MM415B00395_0029</name>
</gene>
<dbReference type="SUPFAM" id="SSF53335">
    <property type="entry name" value="S-adenosyl-L-methionine-dependent methyltransferases"/>
    <property type="match status" value="1"/>
</dbReference>
<dbReference type="InterPro" id="IPR029063">
    <property type="entry name" value="SAM-dependent_MTases_sf"/>
</dbReference>
<dbReference type="Gene3D" id="3.40.50.150">
    <property type="entry name" value="Vaccinia Virus protein VP39"/>
    <property type="match status" value="1"/>
</dbReference>
<sequence>MIDGSIYNAEYFEYGLQTGKSAYQNYHWMPEYTIPMAMTIIDYLGIERNELVLDFGCAKGFFVKALRLLYRDAWGVDISDYALSHVDSEIRRYCFKKNGNMVEISLDYCFPTMFEYCIAKDVFEHIPEEELTEILCWIPSKFLFVIVPLGDGKEFNAPINNCDITHVNCWDINCWIEAIKKGGWCFIEQSLRVEGIKDHFFPKYPKAHGFLTFRR</sequence>
<name>A0A6M3KHW2_9ZZZZ</name>
<evidence type="ECO:0000313" key="1">
    <source>
        <dbReference type="EMBL" id="QJA65483.1"/>
    </source>
</evidence>
<evidence type="ECO:0000313" key="2">
    <source>
        <dbReference type="EMBL" id="QJA81432.1"/>
    </source>
</evidence>
<reference evidence="2" key="1">
    <citation type="submission" date="2020-03" db="EMBL/GenBank/DDBJ databases">
        <title>The deep terrestrial virosphere.</title>
        <authorList>
            <person name="Holmfeldt K."/>
            <person name="Nilsson E."/>
            <person name="Simone D."/>
            <person name="Lopez-Fernandez M."/>
            <person name="Wu X."/>
            <person name="de Brujin I."/>
            <person name="Lundin D."/>
            <person name="Andersson A."/>
            <person name="Bertilsson S."/>
            <person name="Dopson M."/>
        </authorList>
    </citation>
    <scope>NUCLEOTIDE SEQUENCE</scope>
    <source>
        <strain evidence="2">MM415A00534</strain>
        <strain evidence="1">MM415B00395</strain>
    </source>
</reference>
<organism evidence="2">
    <name type="scientific">viral metagenome</name>
    <dbReference type="NCBI Taxonomy" id="1070528"/>
    <lineage>
        <taxon>unclassified sequences</taxon>
        <taxon>metagenomes</taxon>
        <taxon>organismal metagenomes</taxon>
    </lineage>
</organism>
<keyword evidence="2" id="KW-0489">Methyltransferase</keyword>
<dbReference type="GO" id="GO:0032259">
    <property type="term" value="P:methylation"/>
    <property type="evidence" value="ECO:0007669"/>
    <property type="project" value="UniProtKB-KW"/>
</dbReference>
<keyword evidence="2" id="KW-0808">Transferase</keyword>
<dbReference type="EMBL" id="MT141539">
    <property type="protein sequence ID" value="QJA65483.1"/>
    <property type="molecule type" value="Genomic_DNA"/>
</dbReference>
<accession>A0A6M3KHW2</accession>
<dbReference type="EMBL" id="MT142459">
    <property type="protein sequence ID" value="QJA81432.1"/>
    <property type="molecule type" value="Genomic_DNA"/>
</dbReference>
<proteinExistence type="predicted"/>
<dbReference type="GO" id="GO:0008168">
    <property type="term" value="F:methyltransferase activity"/>
    <property type="evidence" value="ECO:0007669"/>
    <property type="project" value="UniProtKB-KW"/>
</dbReference>
<protein>
    <submittedName>
        <fullName evidence="2">Putative methyltransferase</fullName>
    </submittedName>
</protein>
<dbReference type="AlphaFoldDB" id="A0A6M3KHW2"/>